<dbReference type="InterPro" id="IPR017475">
    <property type="entry name" value="EPS_sugar_tfrase"/>
</dbReference>
<dbReference type="PANTHER" id="PTHR30576">
    <property type="entry name" value="COLANIC BIOSYNTHESIS UDP-GLUCOSE LIPID CARRIER TRANSFERASE"/>
    <property type="match status" value="1"/>
</dbReference>
<keyword evidence="5" id="KW-1133">Transmembrane helix</keyword>
<comment type="subcellular location">
    <subcellularLocation>
        <location evidence="1">Membrane</location>
        <topology evidence="1">Multi-pass membrane protein</topology>
    </subcellularLocation>
</comment>
<dbReference type="Pfam" id="PF02397">
    <property type="entry name" value="Bac_transf"/>
    <property type="match status" value="1"/>
</dbReference>
<dbReference type="EMBL" id="CP029149">
    <property type="protein sequence ID" value="QHN65043.1"/>
    <property type="molecule type" value="Genomic_DNA"/>
</dbReference>
<keyword evidence="6" id="KW-0472">Membrane</keyword>
<proteinExistence type="inferred from homology"/>
<evidence type="ECO:0000256" key="2">
    <source>
        <dbReference type="ARBA" id="ARBA00006464"/>
    </source>
</evidence>
<dbReference type="PANTHER" id="PTHR30576:SF0">
    <property type="entry name" value="UNDECAPRENYL-PHOSPHATE N-ACETYLGALACTOSAMINYL 1-PHOSPHATE TRANSFERASE-RELATED"/>
    <property type="match status" value="1"/>
</dbReference>
<evidence type="ECO:0000256" key="5">
    <source>
        <dbReference type="ARBA" id="ARBA00022989"/>
    </source>
</evidence>
<evidence type="ECO:0000256" key="6">
    <source>
        <dbReference type="ARBA" id="ARBA00023136"/>
    </source>
</evidence>
<dbReference type="NCBIfam" id="TIGR03025">
    <property type="entry name" value="EPS_sugtrans"/>
    <property type="match status" value="1"/>
</dbReference>
<dbReference type="GO" id="GO:0016020">
    <property type="term" value="C:membrane"/>
    <property type="evidence" value="ECO:0007669"/>
    <property type="project" value="UniProtKB-SubCell"/>
</dbReference>
<protein>
    <submittedName>
        <fullName evidence="7">Exopolysaccharide biosynthesis polyprenyl glycosylphosphotransferase</fullName>
    </submittedName>
</protein>
<name>A0A6P1QVI7_9FLAO</name>
<dbReference type="GO" id="GO:0016780">
    <property type="term" value="F:phosphotransferase activity, for other substituted phosphate groups"/>
    <property type="evidence" value="ECO:0007669"/>
    <property type="project" value="TreeGrafter"/>
</dbReference>
<accession>A0A6P1QVI7</accession>
<evidence type="ECO:0000256" key="1">
    <source>
        <dbReference type="ARBA" id="ARBA00004141"/>
    </source>
</evidence>
<comment type="similarity">
    <text evidence="2">Belongs to the bacterial sugar transferase family.</text>
</comment>
<evidence type="ECO:0000256" key="4">
    <source>
        <dbReference type="ARBA" id="ARBA00022692"/>
    </source>
</evidence>
<dbReference type="KEGG" id="bcad:DBX24_03580"/>
<reference evidence="7 8" key="1">
    <citation type="submission" date="2018-04" db="EMBL/GenBank/DDBJ databases">
        <title>Characteristic and Complete Genome Sequencing of A Novel Member of Infective Endocarditis Causative Bacteria: Bergeyella cardium QL-PH.</title>
        <authorList>
            <person name="Pan H."/>
            <person name="Sun E."/>
            <person name="Zhang Y."/>
        </authorList>
    </citation>
    <scope>NUCLEOTIDE SEQUENCE [LARGE SCALE GENOMIC DNA]</scope>
    <source>
        <strain evidence="7 8">HPQL</strain>
    </source>
</reference>
<dbReference type="RefSeq" id="WP_160224008.1">
    <property type="nucleotide sequence ID" value="NZ_CP029149.1"/>
</dbReference>
<dbReference type="Proteomes" id="UP000464318">
    <property type="component" value="Chromosome"/>
</dbReference>
<dbReference type="AlphaFoldDB" id="A0A6P1QVI7"/>
<dbReference type="InterPro" id="IPR003362">
    <property type="entry name" value="Bact_transf"/>
</dbReference>
<dbReference type="OrthoDB" id="9808602at2"/>
<evidence type="ECO:0000313" key="8">
    <source>
        <dbReference type="Proteomes" id="UP000464318"/>
    </source>
</evidence>
<gene>
    <name evidence="7" type="ORF">DBX24_03580</name>
</gene>
<keyword evidence="4" id="KW-0812">Transmembrane</keyword>
<evidence type="ECO:0000256" key="3">
    <source>
        <dbReference type="ARBA" id="ARBA00022679"/>
    </source>
</evidence>
<keyword evidence="8" id="KW-1185">Reference proteome</keyword>
<evidence type="ECO:0000313" key="7">
    <source>
        <dbReference type="EMBL" id="QHN65043.1"/>
    </source>
</evidence>
<keyword evidence="3 7" id="KW-0808">Transferase</keyword>
<organism evidence="7 8">
    <name type="scientific">Bergeyella cardium</name>
    <dbReference type="NCBI Taxonomy" id="1585976"/>
    <lineage>
        <taxon>Bacteria</taxon>
        <taxon>Pseudomonadati</taxon>
        <taxon>Bacteroidota</taxon>
        <taxon>Flavobacteriia</taxon>
        <taxon>Flavobacteriales</taxon>
        <taxon>Weeksellaceae</taxon>
        <taxon>Bergeyella</taxon>
    </lineage>
</organism>
<sequence length="455" mass="53127">MQRLRYSKYTKVIIIGIDALIITCTFLFFYWWKREMSISDIFTEKNITTVCLLLIFWFLISGRTKLYSISRSLTYTNYLERLAIHILFFSGGVVLLTNISDSSIFKSERLYLCLSLLLIFFVQKSGIFLFLKYIRSKGINHRNVMFIIETPTTEILREIFIKRKDYGYQIFNFPKGEIKIQDLKNFWKTHGIHSIYIPSQKALPTELEKQIFIEAEKDKVEIILLPNIIQTRFFAYELRYIESLPVLYPAKFPLNYFANYTIKRTFDILFSLIILIGVCSWLFPIIALLIRLSGKGGIIFKQKRYGYREEVFNCYKFRTMKEDGSSTSKITEENDSRITPIGRFLRKTSLDELPQFINVLLGEMSVVGPRPHMLAVDEEFKPKIGRYSVRSLVKPGITGLAQVNGLRGDKGDRNIQMRKRIIADSFYVKNWSFSLDLIIILKTLILMIKGDKNAG</sequence>